<accession>A0A1S2MCC9</accession>
<reference evidence="2 3" key="1">
    <citation type="submission" date="2016-10" db="EMBL/GenBank/DDBJ databases">
        <title>Draft genome sequences of four alkaliphilic bacteria belonging to the Anaerobacillus genus.</title>
        <authorList>
            <person name="Bassil N.M."/>
            <person name="Lloyd J.R."/>
        </authorList>
    </citation>
    <scope>NUCLEOTIDE SEQUENCE [LARGE SCALE GENOMIC DNA]</scope>
    <source>
        <strain evidence="2 3">DSM 22531</strain>
    </source>
</reference>
<dbReference type="AlphaFoldDB" id="A0A1S2MCC9"/>
<feature type="region of interest" description="Disordered" evidence="1">
    <location>
        <begin position="42"/>
        <end position="61"/>
    </location>
</feature>
<protein>
    <submittedName>
        <fullName evidence="2">Uncharacterized protein</fullName>
    </submittedName>
</protein>
<name>A0A1S2MCC9_9BACI</name>
<dbReference type="RefSeq" id="WP_071388817.1">
    <property type="nucleotide sequence ID" value="NZ_MLQS01000001.1"/>
</dbReference>
<dbReference type="STRING" id="472963.BKP45_06355"/>
<evidence type="ECO:0000313" key="2">
    <source>
        <dbReference type="EMBL" id="OIJ22260.1"/>
    </source>
</evidence>
<sequence>MEQAREDGGLGGDRGRIQRQPILIEMAEELLNYPEVIGYNLSSSTSANSTDFEQKFAPNPD</sequence>
<keyword evidence="3" id="KW-1185">Reference proteome</keyword>
<evidence type="ECO:0000313" key="3">
    <source>
        <dbReference type="Proteomes" id="UP000180057"/>
    </source>
</evidence>
<gene>
    <name evidence="2" type="ORF">BKP45_06355</name>
</gene>
<dbReference type="EMBL" id="MLQS01000001">
    <property type="protein sequence ID" value="OIJ22260.1"/>
    <property type="molecule type" value="Genomic_DNA"/>
</dbReference>
<feature type="compositionally biased region" description="Polar residues" evidence="1">
    <location>
        <begin position="42"/>
        <end position="51"/>
    </location>
</feature>
<organism evidence="2 3">
    <name type="scientific">Anaerobacillus alkalidiazotrophicus</name>
    <dbReference type="NCBI Taxonomy" id="472963"/>
    <lineage>
        <taxon>Bacteria</taxon>
        <taxon>Bacillati</taxon>
        <taxon>Bacillota</taxon>
        <taxon>Bacilli</taxon>
        <taxon>Bacillales</taxon>
        <taxon>Bacillaceae</taxon>
        <taxon>Anaerobacillus</taxon>
    </lineage>
</organism>
<proteinExistence type="predicted"/>
<comment type="caution">
    <text evidence="2">The sequence shown here is derived from an EMBL/GenBank/DDBJ whole genome shotgun (WGS) entry which is preliminary data.</text>
</comment>
<dbReference type="Proteomes" id="UP000180057">
    <property type="component" value="Unassembled WGS sequence"/>
</dbReference>
<evidence type="ECO:0000256" key="1">
    <source>
        <dbReference type="SAM" id="MobiDB-lite"/>
    </source>
</evidence>